<feature type="transmembrane region" description="Helical" evidence="1">
    <location>
        <begin position="269"/>
        <end position="290"/>
    </location>
</feature>
<reference evidence="2 3" key="1">
    <citation type="submission" date="2024-04" db="EMBL/GenBank/DDBJ databases">
        <title>Okeanomitos corallinicola gen. &amp; sp. nov. (Nostocales, Cyanobacteria), a new toxic marine heterocyst-forming cyanobacterium from a coral reef.</title>
        <authorList>
            <person name="Li H."/>
            <person name="Li R."/>
            <person name="Kang J."/>
            <person name="Hii K.S."/>
            <person name="Mohamed H.F."/>
            <person name="Xu X."/>
            <person name="Luo Z."/>
        </authorList>
    </citation>
    <scope>NUCLEOTIDE SEQUENCE [LARGE SCALE GENOMIC DNA]</scope>
    <source>
        <strain evidence="2 3">TIOX110</strain>
    </source>
</reference>
<proteinExistence type="predicted"/>
<feature type="transmembrane region" description="Helical" evidence="1">
    <location>
        <begin position="76"/>
        <end position="95"/>
    </location>
</feature>
<keyword evidence="1" id="KW-0812">Transmembrane</keyword>
<protein>
    <recommendedName>
        <fullName evidence="4">O-antigen polymerase</fullName>
    </recommendedName>
</protein>
<name>A0ABZ2UZ90_9CYAN</name>
<keyword evidence="3" id="KW-1185">Reference proteome</keyword>
<feature type="transmembrane region" description="Helical" evidence="1">
    <location>
        <begin position="399"/>
        <end position="423"/>
    </location>
</feature>
<feature type="transmembrane region" description="Helical" evidence="1">
    <location>
        <begin position="244"/>
        <end position="262"/>
    </location>
</feature>
<keyword evidence="1" id="KW-0472">Membrane</keyword>
<evidence type="ECO:0008006" key="4">
    <source>
        <dbReference type="Google" id="ProtNLM"/>
    </source>
</evidence>
<accession>A0ABZ2UZ90</accession>
<dbReference type="RefSeq" id="WP_353932508.1">
    <property type="nucleotide sequence ID" value="NZ_CP150886.1"/>
</dbReference>
<feature type="transmembrane region" description="Helical" evidence="1">
    <location>
        <begin position="47"/>
        <end position="64"/>
    </location>
</feature>
<organism evidence="2 3">
    <name type="scientific">Okeanomitos corallinicola TIOX110</name>
    <dbReference type="NCBI Taxonomy" id="3133117"/>
    <lineage>
        <taxon>Bacteria</taxon>
        <taxon>Bacillati</taxon>
        <taxon>Cyanobacteriota</taxon>
        <taxon>Cyanophyceae</taxon>
        <taxon>Nostocales</taxon>
        <taxon>Aphanizomenonaceae</taxon>
        <taxon>Okeanomitos</taxon>
    </lineage>
</organism>
<evidence type="ECO:0000313" key="2">
    <source>
        <dbReference type="EMBL" id="WZB89610.1"/>
    </source>
</evidence>
<dbReference type="InterPro" id="IPR051533">
    <property type="entry name" value="WaaL-like"/>
</dbReference>
<dbReference type="Proteomes" id="UP001483337">
    <property type="component" value="Chromosome"/>
</dbReference>
<keyword evidence="1" id="KW-1133">Transmembrane helix</keyword>
<feature type="transmembrane region" description="Helical" evidence="1">
    <location>
        <begin position="21"/>
        <end position="41"/>
    </location>
</feature>
<feature type="transmembrane region" description="Helical" evidence="1">
    <location>
        <begin position="373"/>
        <end position="392"/>
    </location>
</feature>
<evidence type="ECO:0000313" key="3">
    <source>
        <dbReference type="Proteomes" id="UP001483337"/>
    </source>
</evidence>
<feature type="transmembrane region" description="Helical" evidence="1">
    <location>
        <begin position="101"/>
        <end position="118"/>
    </location>
</feature>
<evidence type="ECO:0000256" key="1">
    <source>
        <dbReference type="SAM" id="Phobius"/>
    </source>
</evidence>
<dbReference type="EMBL" id="CP150886">
    <property type="protein sequence ID" value="WZB89610.1"/>
    <property type="molecule type" value="Genomic_DNA"/>
</dbReference>
<dbReference type="PANTHER" id="PTHR37422:SF13">
    <property type="entry name" value="LIPOPOLYSACCHARIDE BIOSYNTHESIS PROTEIN PA4999-RELATED"/>
    <property type="match status" value="1"/>
</dbReference>
<feature type="transmembrane region" description="Helical" evidence="1">
    <location>
        <begin position="196"/>
        <end position="213"/>
    </location>
</feature>
<gene>
    <name evidence="2" type="ORF">WJM97_07950</name>
</gene>
<sequence length="455" mass="49984">MITNTNKELSNTSLWEKLHWTWAHTFVLLQFALQILLLFPAIGVFRAPIRVAAFGVGLFFLVWLPTKETKKHPATAPAIIVLVIMLLQFCLHPAINSVTAGLAQGMMYLAILSPLFWVRGLEITSIAFESLMFLMWGINTLSAVVGVLQVYYPGQFQLGLSTVVQNNPFGGENLLITLANGIQTYRPMGLTDVPGGAANSGLYALLFGIVIALKHKNPILKILGVVSGGLGLFCIYLTQIRSVLVLAAITMVVLIVVLLRVGKLARATAMIFGVTGLFVGSFAWAIAIGGQSTMERINSLFADSPQEVYQQNRGLFLQDTIERLLPKYPLGAGLGRWGMINSYFGDNTYLVSQPIWVEIQWTGWLLDGGVPLIFAYILTIYSACHAAWKIAINRKLGDFALWGGLIFAYDIGVVALTFNYPIFMSQGGMEFWLLNTALFVAANHILNQESSEIQS</sequence>
<feature type="transmembrane region" description="Helical" evidence="1">
    <location>
        <begin position="220"/>
        <end position="238"/>
    </location>
</feature>
<dbReference type="PANTHER" id="PTHR37422">
    <property type="entry name" value="TEICHURONIC ACID BIOSYNTHESIS PROTEIN TUAE"/>
    <property type="match status" value="1"/>
</dbReference>
<feature type="transmembrane region" description="Helical" evidence="1">
    <location>
        <begin position="130"/>
        <end position="152"/>
    </location>
</feature>